<protein>
    <submittedName>
        <fullName evidence="3">Lipase, class 3 domain-containing protein</fullName>
    </submittedName>
</protein>
<keyword evidence="4" id="KW-1185">Reference proteome</keyword>
<name>A0A075APH5_ROZAC</name>
<dbReference type="Gene3D" id="3.40.50.1820">
    <property type="entry name" value="alpha/beta hydrolase"/>
    <property type="match status" value="1"/>
</dbReference>
<reference evidence="3 4" key="1">
    <citation type="journal article" date="2013" name="Curr. Biol.">
        <title>Shared signatures of parasitism and phylogenomics unite Cryptomycota and microsporidia.</title>
        <authorList>
            <person name="James T.Y."/>
            <person name="Pelin A."/>
            <person name="Bonen L."/>
            <person name="Ahrendt S."/>
            <person name="Sain D."/>
            <person name="Corradi N."/>
            <person name="Stajich J.E."/>
        </authorList>
    </citation>
    <scope>NUCLEOTIDE SEQUENCE [LARGE SCALE GENOMIC DNA]</scope>
    <source>
        <strain evidence="3 4">CSF55</strain>
    </source>
</reference>
<evidence type="ECO:0000259" key="2">
    <source>
        <dbReference type="Pfam" id="PF01764"/>
    </source>
</evidence>
<keyword evidence="1" id="KW-0812">Transmembrane</keyword>
<dbReference type="EMBL" id="KE561194">
    <property type="protein sequence ID" value="EPZ32009.1"/>
    <property type="molecule type" value="Genomic_DNA"/>
</dbReference>
<sequence>MLFSLRLIETGVFEVIIELKRIFLFIVPQIRKLAMLIALNFLFLFGFINGYINSVRHVKCSYPSHQEDNDCVELLAKVNVKVLYHKSIPFAIAQYCQSKIEISFRGSMDFDDWLVNLNFSPTANQETIIPGNIAVHSGFYKKAIEILPILSNYLEDNLEILQSHAIIFAGHSQGGALATVTAMILNDFYNFKSVVVYTFGCPKIFFSQVDEFWKYRIFRFVLSGDPIVNMPPLLRHAGKEILMESPEGKFSSLKLLNGVGSLGSTISNAISTFQSPKKMEASEILKTCLNTLKEASEKCRPVTNAIRSHSIIAYEKGLDLFRDQIEIQIKQ</sequence>
<evidence type="ECO:0000313" key="3">
    <source>
        <dbReference type="EMBL" id="EPZ32009.1"/>
    </source>
</evidence>
<dbReference type="HOGENOM" id="CLU_839784_0_0_1"/>
<dbReference type="GO" id="GO:0006629">
    <property type="term" value="P:lipid metabolic process"/>
    <property type="evidence" value="ECO:0007669"/>
    <property type="project" value="InterPro"/>
</dbReference>
<proteinExistence type="predicted"/>
<evidence type="ECO:0000313" key="4">
    <source>
        <dbReference type="Proteomes" id="UP000030755"/>
    </source>
</evidence>
<dbReference type="InterPro" id="IPR002921">
    <property type="entry name" value="Fungal_lipase-type"/>
</dbReference>
<keyword evidence="1" id="KW-0472">Membrane</keyword>
<keyword evidence="1" id="KW-1133">Transmembrane helix</keyword>
<dbReference type="AlphaFoldDB" id="A0A075APH5"/>
<dbReference type="Pfam" id="PF01764">
    <property type="entry name" value="Lipase_3"/>
    <property type="match status" value="1"/>
</dbReference>
<dbReference type="PANTHER" id="PTHR45856:SF24">
    <property type="entry name" value="FUNGAL LIPASE-LIKE DOMAIN-CONTAINING PROTEIN"/>
    <property type="match status" value="1"/>
</dbReference>
<feature type="domain" description="Fungal lipase-type" evidence="2">
    <location>
        <begin position="102"/>
        <end position="233"/>
    </location>
</feature>
<feature type="transmembrane region" description="Helical" evidence="1">
    <location>
        <begin position="33"/>
        <end position="52"/>
    </location>
</feature>
<gene>
    <name evidence="3" type="ORF">O9G_004274</name>
</gene>
<dbReference type="CDD" id="cd00519">
    <property type="entry name" value="Lipase_3"/>
    <property type="match status" value="1"/>
</dbReference>
<dbReference type="SUPFAM" id="SSF53474">
    <property type="entry name" value="alpha/beta-Hydrolases"/>
    <property type="match status" value="1"/>
</dbReference>
<accession>A0A075APH5</accession>
<dbReference type="InterPro" id="IPR029058">
    <property type="entry name" value="AB_hydrolase_fold"/>
</dbReference>
<dbReference type="PANTHER" id="PTHR45856">
    <property type="entry name" value="ALPHA/BETA-HYDROLASES SUPERFAMILY PROTEIN"/>
    <property type="match status" value="1"/>
</dbReference>
<dbReference type="OrthoDB" id="426718at2759"/>
<dbReference type="InterPro" id="IPR051218">
    <property type="entry name" value="Sec_MonoDiacylglyc_Lipase"/>
</dbReference>
<organism evidence="3 4">
    <name type="scientific">Rozella allomycis (strain CSF55)</name>
    <dbReference type="NCBI Taxonomy" id="988480"/>
    <lineage>
        <taxon>Eukaryota</taxon>
        <taxon>Fungi</taxon>
        <taxon>Fungi incertae sedis</taxon>
        <taxon>Cryptomycota</taxon>
        <taxon>Cryptomycota incertae sedis</taxon>
        <taxon>Rozella</taxon>
    </lineage>
</organism>
<dbReference type="Proteomes" id="UP000030755">
    <property type="component" value="Unassembled WGS sequence"/>
</dbReference>
<evidence type="ECO:0000256" key="1">
    <source>
        <dbReference type="SAM" id="Phobius"/>
    </source>
</evidence>